<organism evidence="1 2">
    <name type="scientific">Deinococcus arenae</name>
    <dbReference type="NCBI Taxonomy" id="1452751"/>
    <lineage>
        <taxon>Bacteria</taxon>
        <taxon>Thermotogati</taxon>
        <taxon>Deinococcota</taxon>
        <taxon>Deinococci</taxon>
        <taxon>Deinococcales</taxon>
        <taxon>Deinococcaceae</taxon>
        <taxon>Deinococcus</taxon>
    </lineage>
</organism>
<evidence type="ECO:0000313" key="1">
    <source>
        <dbReference type="EMBL" id="GGM52014.1"/>
    </source>
</evidence>
<proteinExistence type="predicted"/>
<dbReference type="EMBL" id="BMQG01000011">
    <property type="protein sequence ID" value="GGM52014.1"/>
    <property type="molecule type" value="Genomic_DNA"/>
</dbReference>
<protein>
    <submittedName>
        <fullName evidence="1">Uncharacterized protein</fullName>
    </submittedName>
</protein>
<reference evidence="2" key="1">
    <citation type="journal article" date="2019" name="Int. J. Syst. Evol. Microbiol.">
        <title>The Global Catalogue of Microorganisms (GCM) 10K type strain sequencing project: providing services to taxonomists for standard genome sequencing and annotation.</title>
        <authorList>
            <consortium name="The Broad Institute Genomics Platform"/>
            <consortium name="The Broad Institute Genome Sequencing Center for Infectious Disease"/>
            <person name="Wu L."/>
            <person name="Ma J."/>
        </authorList>
    </citation>
    <scope>NUCLEOTIDE SEQUENCE [LARGE SCALE GENOMIC DNA]</scope>
    <source>
        <strain evidence="2">JCM 31047</strain>
    </source>
</reference>
<name>A0A8H9GVS7_9DEIO</name>
<keyword evidence="2" id="KW-1185">Reference proteome</keyword>
<dbReference type="Proteomes" id="UP000600547">
    <property type="component" value="Unassembled WGS sequence"/>
</dbReference>
<accession>A0A8H9GVS7</accession>
<comment type="caution">
    <text evidence="1">The sequence shown here is derived from an EMBL/GenBank/DDBJ whole genome shotgun (WGS) entry which is preliminary data.</text>
</comment>
<dbReference type="RefSeq" id="WP_189062587.1">
    <property type="nucleotide sequence ID" value="NZ_BMQG01000011.1"/>
</dbReference>
<gene>
    <name evidence="1" type="ORF">GCM10008956_30110</name>
</gene>
<sequence length="233" mass="26740">MDMNIYSVERSYVVPETQTALDALLSLKIALGEWSEETLFDLQMTRFERIEVKKRVRLETEGEEWDLGTCHVDMTHKIRLPILCQTYLDYIQTDQSDLLTLPPVWHVMTPKMIDPILGSGVNAVSYPVAVFDRKLILGMEEDELEKFVDEFDRDSHVKYQMLHLLDSLDLFDPERSDDSEKTYALSDLSVTPPPFFRVSWGPITSLLATEEGKARLDAVKLLGVKFEPLQIIG</sequence>
<dbReference type="AlphaFoldDB" id="A0A8H9GVS7"/>
<evidence type="ECO:0000313" key="2">
    <source>
        <dbReference type="Proteomes" id="UP000600547"/>
    </source>
</evidence>